<dbReference type="SMART" id="SM00382">
    <property type="entry name" value="AAA"/>
    <property type="match status" value="2"/>
</dbReference>
<organism evidence="8 9">
    <name type="scientific">Labrys monachus</name>
    <dbReference type="NCBI Taxonomy" id="217067"/>
    <lineage>
        <taxon>Bacteria</taxon>
        <taxon>Pseudomonadati</taxon>
        <taxon>Pseudomonadota</taxon>
        <taxon>Alphaproteobacteria</taxon>
        <taxon>Hyphomicrobiales</taxon>
        <taxon>Xanthobacteraceae</taxon>
        <taxon>Labrys</taxon>
    </lineage>
</organism>
<dbReference type="InterPro" id="IPR003439">
    <property type="entry name" value="ABC_transporter-like_ATP-bd"/>
</dbReference>
<accession>A0ABU0FF91</accession>
<dbReference type="SUPFAM" id="SSF52540">
    <property type="entry name" value="P-loop containing nucleoside triphosphate hydrolases"/>
    <property type="match status" value="2"/>
</dbReference>
<comment type="similarity">
    <text evidence="1">Belongs to the ABC transporter superfamily.</text>
</comment>
<protein>
    <submittedName>
        <fullName evidence="8">Ribose transport system ATP-binding protein</fullName>
    </submittedName>
</protein>
<dbReference type="InterPro" id="IPR003593">
    <property type="entry name" value="AAA+_ATPase"/>
</dbReference>
<dbReference type="Proteomes" id="UP001237448">
    <property type="component" value="Unassembled WGS sequence"/>
</dbReference>
<keyword evidence="2" id="KW-0813">Transport</keyword>
<dbReference type="EMBL" id="JAUSVK010000001">
    <property type="protein sequence ID" value="MDQ0393267.1"/>
    <property type="molecule type" value="Genomic_DNA"/>
</dbReference>
<keyword evidence="3" id="KW-0762">Sugar transport</keyword>
<dbReference type="CDD" id="cd03216">
    <property type="entry name" value="ABC_Carb_Monos_I"/>
    <property type="match status" value="1"/>
</dbReference>
<dbReference type="Pfam" id="PF00005">
    <property type="entry name" value="ABC_tran"/>
    <property type="match status" value="2"/>
</dbReference>
<keyword evidence="6 8" id="KW-0067">ATP-binding</keyword>
<dbReference type="InterPro" id="IPR050107">
    <property type="entry name" value="ABC_carbohydrate_import_ATPase"/>
</dbReference>
<proteinExistence type="inferred from homology"/>
<dbReference type="InterPro" id="IPR027417">
    <property type="entry name" value="P-loop_NTPase"/>
</dbReference>
<keyword evidence="5" id="KW-0547">Nucleotide-binding</keyword>
<dbReference type="PANTHER" id="PTHR43790:SF9">
    <property type="entry name" value="GALACTOFURANOSE TRANSPORTER ATP-BINDING PROTEIN YTFR"/>
    <property type="match status" value="1"/>
</dbReference>
<evidence type="ECO:0000256" key="5">
    <source>
        <dbReference type="ARBA" id="ARBA00022741"/>
    </source>
</evidence>
<dbReference type="RefSeq" id="WP_307428345.1">
    <property type="nucleotide sequence ID" value="NZ_JAUSVK010000001.1"/>
</dbReference>
<dbReference type="PROSITE" id="PS50893">
    <property type="entry name" value="ABC_TRANSPORTER_2"/>
    <property type="match status" value="2"/>
</dbReference>
<name>A0ABU0FF91_9HYPH</name>
<dbReference type="Gene3D" id="3.40.50.300">
    <property type="entry name" value="P-loop containing nucleotide triphosphate hydrolases"/>
    <property type="match status" value="2"/>
</dbReference>
<evidence type="ECO:0000256" key="1">
    <source>
        <dbReference type="ARBA" id="ARBA00005417"/>
    </source>
</evidence>
<evidence type="ECO:0000313" key="9">
    <source>
        <dbReference type="Proteomes" id="UP001237448"/>
    </source>
</evidence>
<evidence type="ECO:0000259" key="7">
    <source>
        <dbReference type="PROSITE" id="PS50893"/>
    </source>
</evidence>
<feature type="domain" description="ABC transporter" evidence="7">
    <location>
        <begin position="256"/>
        <end position="496"/>
    </location>
</feature>
<evidence type="ECO:0000256" key="2">
    <source>
        <dbReference type="ARBA" id="ARBA00022448"/>
    </source>
</evidence>
<comment type="caution">
    <text evidence="8">The sequence shown here is derived from an EMBL/GenBank/DDBJ whole genome shotgun (WGS) entry which is preliminary data.</text>
</comment>
<gene>
    <name evidence="8" type="ORF">J3R73_003059</name>
</gene>
<evidence type="ECO:0000313" key="8">
    <source>
        <dbReference type="EMBL" id="MDQ0393267.1"/>
    </source>
</evidence>
<dbReference type="GO" id="GO:0005524">
    <property type="term" value="F:ATP binding"/>
    <property type="evidence" value="ECO:0007669"/>
    <property type="project" value="UniProtKB-KW"/>
</dbReference>
<dbReference type="PANTHER" id="PTHR43790">
    <property type="entry name" value="CARBOHYDRATE TRANSPORT ATP-BINDING PROTEIN MG119-RELATED"/>
    <property type="match status" value="1"/>
</dbReference>
<dbReference type="CDD" id="cd03215">
    <property type="entry name" value="ABC_Carb_Monos_II"/>
    <property type="match status" value="1"/>
</dbReference>
<evidence type="ECO:0000256" key="6">
    <source>
        <dbReference type="ARBA" id="ARBA00022840"/>
    </source>
</evidence>
<keyword evidence="9" id="KW-1185">Reference proteome</keyword>
<feature type="domain" description="ABC transporter" evidence="7">
    <location>
        <begin position="3"/>
        <end position="241"/>
    </location>
</feature>
<keyword evidence="4" id="KW-0677">Repeat</keyword>
<evidence type="ECO:0000256" key="3">
    <source>
        <dbReference type="ARBA" id="ARBA00022597"/>
    </source>
</evidence>
<reference evidence="8 9" key="1">
    <citation type="submission" date="2023-07" db="EMBL/GenBank/DDBJ databases">
        <title>Genomic Encyclopedia of Type Strains, Phase IV (KMG-IV): sequencing the most valuable type-strain genomes for metagenomic binning, comparative biology and taxonomic classification.</title>
        <authorList>
            <person name="Goeker M."/>
        </authorList>
    </citation>
    <scope>NUCLEOTIDE SEQUENCE [LARGE SCALE GENOMIC DNA]</scope>
    <source>
        <strain evidence="8 9">DSM 5896</strain>
    </source>
</reference>
<sequence>MTLVASHMSKSFGRTRAVDGVSVTLSPGAVHAVVGENGAGKSTLLRMLGGAARADGGTMSLDGVAYAPAGTAEASARGVALVFQEITVNRSLTIAENIFIDRLRSFAGPLGFIARRRMRDAAQAILDRLGVRISVSADIERLNLGEWKCIEIARALSTSPKVLLLDESTAYLDHIEVESVLAAMRQLKTEGMTIAFVSHHLDEVRAVADELTILKDGHGAGTFRADEIEPDEIHRRMVGRDLSQGIYPERPARATGDAPPLVFEATDVAAGRDLGGVSLDVRAGEIVGLAGLKGAGADGLFAAIAGDQQVRRGTMRLGGNAYAPADPGAAWSLGVAHLPGDRGNEGLIADFSVLDNLVMARPPRRGPLFNRRAAASIARDLVARIGIKTASIDAPCTSLSGGNLQKVVIGKCLATGPRLLLLNNPTRGVDVGARMEIYRVIRQKAAEGLAIILSSEDMPELIGLADRLLVLRQGRIAHSFNATADLAEHEIVRHMT</sequence>
<dbReference type="InterPro" id="IPR017871">
    <property type="entry name" value="ABC_transporter-like_CS"/>
</dbReference>
<dbReference type="PROSITE" id="PS00211">
    <property type="entry name" value="ABC_TRANSPORTER_1"/>
    <property type="match status" value="1"/>
</dbReference>
<evidence type="ECO:0000256" key="4">
    <source>
        <dbReference type="ARBA" id="ARBA00022737"/>
    </source>
</evidence>